<accession>A0A2Z7AVS7</accession>
<feature type="compositionally biased region" description="Polar residues" evidence="1">
    <location>
        <begin position="95"/>
        <end position="122"/>
    </location>
</feature>
<feature type="compositionally biased region" description="Basic and acidic residues" evidence="1">
    <location>
        <begin position="199"/>
        <end position="212"/>
    </location>
</feature>
<dbReference type="OrthoDB" id="755598at2759"/>
<reference evidence="2 3" key="1">
    <citation type="journal article" date="2015" name="Proc. Natl. Acad. Sci. U.S.A.">
        <title>The resurrection genome of Boea hygrometrica: A blueprint for survival of dehydration.</title>
        <authorList>
            <person name="Xiao L."/>
            <person name="Yang G."/>
            <person name="Zhang L."/>
            <person name="Yang X."/>
            <person name="Zhao S."/>
            <person name="Ji Z."/>
            <person name="Zhou Q."/>
            <person name="Hu M."/>
            <person name="Wang Y."/>
            <person name="Chen M."/>
            <person name="Xu Y."/>
            <person name="Jin H."/>
            <person name="Xiao X."/>
            <person name="Hu G."/>
            <person name="Bao F."/>
            <person name="Hu Y."/>
            <person name="Wan P."/>
            <person name="Li L."/>
            <person name="Deng X."/>
            <person name="Kuang T."/>
            <person name="Xiang C."/>
            <person name="Zhu J.K."/>
            <person name="Oliver M.J."/>
            <person name="He Y."/>
        </authorList>
    </citation>
    <scope>NUCLEOTIDE SEQUENCE [LARGE SCALE GENOMIC DNA]</scope>
    <source>
        <strain evidence="3">cv. XS01</strain>
    </source>
</reference>
<evidence type="ECO:0000313" key="3">
    <source>
        <dbReference type="Proteomes" id="UP000250235"/>
    </source>
</evidence>
<dbReference type="AlphaFoldDB" id="A0A2Z7AVS7"/>
<gene>
    <name evidence="2" type="ORF">F511_08919</name>
</gene>
<dbReference type="PANTHER" id="PTHR33675:SF1">
    <property type="entry name" value="HOLOCARBOXYLASE SYNTHETASE"/>
    <property type="match status" value="1"/>
</dbReference>
<dbReference type="Proteomes" id="UP000250235">
    <property type="component" value="Unassembled WGS sequence"/>
</dbReference>
<proteinExistence type="predicted"/>
<dbReference type="PIRSF" id="PIRSF009193">
    <property type="entry name" value="UCP009193"/>
    <property type="match status" value="1"/>
</dbReference>
<organism evidence="2 3">
    <name type="scientific">Dorcoceras hygrometricum</name>
    <dbReference type="NCBI Taxonomy" id="472368"/>
    <lineage>
        <taxon>Eukaryota</taxon>
        <taxon>Viridiplantae</taxon>
        <taxon>Streptophyta</taxon>
        <taxon>Embryophyta</taxon>
        <taxon>Tracheophyta</taxon>
        <taxon>Spermatophyta</taxon>
        <taxon>Magnoliopsida</taxon>
        <taxon>eudicotyledons</taxon>
        <taxon>Gunneridae</taxon>
        <taxon>Pentapetalae</taxon>
        <taxon>asterids</taxon>
        <taxon>lamiids</taxon>
        <taxon>Lamiales</taxon>
        <taxon>Gesneriaceae</taxon>
        <taxon>Didymocarpoideae</taxon>
        <taxon>Trichosporeae</taxon>
        <taxon>Loxocarpinae</taxon>
        <taxon>Dorcoceras</taxon>
    </lineage>
</organism>
<feature type="region of interest" description="Disordered" evidence="1">
    <location>
        <begin position="164"/>
        <end position="212"/>
    </location>
</feature>
<sequence length="212" mass="23384">MAKKRKSDATRLDEVDRSMYSTFCSAASVLSQLYTQAMHQQRLSFQAGERHALEKLYDRILRQQQDGMRVMTGDILAYLQNELEYGAEEPPPSPRLTSQHHQPSQTGAIHSAHQGSPVSSNAHAAAPVGQGMRLGNSDQNKNTIFSNALSSPARRNLQQYHVTHGGHNANNASLRNNDIGLNQSRDPNPNPQSSNDSLMDMHADSPGHDSPY</sequence>
<protein>
    <submittedName>
        <fullName evidence="2">Uncharacterized protein</fullName>
    </submittedName>
</protein>
<feature type="region of interest" description="Disordered" evidence="1">
    <location>
        <begin position="86"/>
        <end position="144"/>
    </location>
</feature>
<dbReference type="InterPro" id="IPR016549">
    <property type="entry name" value="UCP009193"/>
</dbReference>
<feature type="compositionally biased region" description="Polar residues" evidence="1">
    <location>
        <begin position="168"/>
        <end position="197"/>
    </location>
</feature>
<evidence type="ECO:0000256" key="1">
    <source>
        <dbReference type="SAM" id="MobiDB-lite"/>
    </source>
</evidence>
<evidence type="ECO:0000313" key="2">
    <source>
        <dbReference type="EMBL" id="KZV25974.1"/>
    </source>
</evidence>
<name>A0A2Z7AVS7_9LAMI</name>
<keyword evidence="3" id="KW-1185">Reference proteome</keyword>
<dbReference type="PANTHER" id="PTHR33675">
    <property type="entry name" value="NUCLEAR RECEPTOR FAMILY 2 GROUP C PROTEIN"/>
    <property type="match status" value="1"/>
</dbReference>
<dbReference type="EMBL" id="KV011797">
    <property type="protein sequence ID" value="KZV25974.1"/>
    <property type="molecule type" value="Genomic_DNA"/>
</dbReference>